<dbReference type="PANTHER" id="PTHR43158">
    <property type="entry name" value="SKFA PEPTIDE EXPORT ATP-BINDING PROTEIN SKFE"/>
    <property type="match status" value="1"/>
</dbReference>
<name>A0ABT4DVP3_9BACL</name>
<dbReference type="PROSITE" id="PS50893">
    <property type="entry name" value="ABC_TRANSPORTER_2"/>
    <property type="match status" value="1"/>
</dbReference>
<dbReference type="Pfam" id="PF00005">
    <property type="entry name" value="ABC_tran"/>
    <property type="match status" value="1"/>
</dbReference>
<dbReference type="Gene3D" id="3.40.50.300">
    <property type="entry name" value="P-loop containing nucleotide triphosphate hydrolases"/>
    <property type="match status" value="1"/>
</dbReference>
<dbReference type="InterPro" id="IPR003593">
    <property type="entry name" value="AAA+_ATPase"/>
</dbReference>
<dbReference type="EMBL" id="JAMDLW010000019">
    <property type="protein sequence ID" value="MCY9520830.1"/>
    <property type="molecule type" value="Genomic_DNA"/>
</dbReference>
<evidence type="ECO:0000313" key="5">
    <source>
        <dbReference type="Proteomes" id="UP001207626"/>
    </source>
</evidence>
<sequence>MVNLRNIWFQREERVILNDVNWTMEQGDHWVLLGRNGSGKTTLLELITAYQFPSKGTVEVLGHTYGRCDVREVRKQIGYISQSLVEKLTLSDPVWEVVATGAYAWLRFYQEIPDDVKAKAHVLLEELHIGHLADQPLGVCSQGERKKILLARALMGEPELLIMDEPCSGLDLHEREKLLQDLRVLSGRKLSVIYVTHHLEEIVPLFTHVALLHEGRMVASGRKHEVLTPDLLAATFDLPVQVDWVDDRPWIRVHHNHAQRH</sequence>
<dbReference type="SMART" id="SM00382">
    <property type="entry name" value="AAA"/>
    <property type="match status" value="1"/>
</dbReference>
<keyword evidence="5" id="KW-1185">Reference proteome</keyword>
<keyword evidence="1" id="KW-0547">Nucleotide-binding</keyword>
<dbReference type="SUPFAM" id="SSF52540">
    <property type="entry name" value="P-loop containing nucleoside triphosphate hydrolases"/>
    <property type="match status" value="1"/>
</dbReference>
<evidence type="ECO:0000259" key="3">
    <source>
        <dbReference type="PROSITE" id="PS50893"/>
    </source>
</evidence>
<dbReference type="Proteomes" id="UP001207626">
    <property type="component" value="Unassembled WGS sequence"/>
</dbReference>
<dbReference type="InterPro" id="IPR027417">
    <property type="entry name" value="P-loop_NTPase"/>
</dbReference>
<feature type="domain" description="ABC transporter" evidence="3">
    <location>
        <begin position="2"/>
        <end position="239"/>
    </location>
</feature>
<keyword evidence="2 4" id="KW-0067">ATP-binding</keyword>
<gene>
    <name evidence="4" type="ORF">M5X09_14325</name>
</gene>
<evidence type="ECO:0000313" key="4">
    <source>
        <dbReference type="EMBL" id="MCY9520830.1"/>
    </source>
</evidence>
<evidence type="ECO:0000256" key="1">
    <source>
        <dbReference type="ARBA" id="ARBA00022741"/>
    </source>
</evidence>
<dbReference type="GO" id="GO:0005524">
    <property type="term" value="F:ATP binding"/>
    <property type="evidence" value="ECO:0007669"/>
    <property type="project" value="UniProtKB-KW"/>
</dbReference>
<dbReference type="RefSeq" id="WP_087435526.1">
    <property type="nucleotide sequence ID" value="NZ_JAFFHZ010000002.1"/>
</dbReference>
<accession>A0ABT4DVP3</accession>
<dbReference type="PANTHER" id="PTHR43158:SF2">
    <property type="entry name" value="SKFA PEPTIDE EXPORT ATP-BINDING PROTEIN SKFE"/>
    <property type="match status" value="1"/>
</dbReference>
<dbReference type="InterPro" id="IPR017871">
    <property type="entry name" value="ABC_transporter-like_CS"/>
</dbReference>
<evidence type="ECO:0000256" key="2">
    <source>
        <dbReference type="ARBA" id="ARBA00022840"/>
    </source>
</evidence>
<protein>
    <submittedName>
        <fullName evidence="4">ATP-binding cassette domain-containing protein</fullName>
    </submittedName>
</protein>
<proteinExistence type="predicted"/>
<reference evidence="4 5" key="1">
    <citation type="submission" date="2022-05" db="EMBL/GenBank/DDBJ databases">
        <title>Genome Sequencing of Bee-Associated Microbes.</title>
        <authorList>
            <person name="Dunlap C."/>
        </authorList>
    </citation>
    <scope>NUCLEOTIDE SEQUENCE [LARGE SCALE GENOMIC DNA]</scope>
    <source>
        <strain evidence="4 5">NRRL NRS-1438</strain>
    </source>
</reference>
<dbReference type="PROSITE" id="PS00211">
    <property type="entry name" value="ABC_TRANSPORTER_1"/>
    <property type="match status" value="1"/>
</dbReference>
<organism evidence="4 5">
    <name type="scientific">Paenibacillus apiarius</name>
    <dbReference type="NCBI Taxonomy" id="46240"/>
    <lineage>
        <taxon>Bacteria</taxon>
        <taxon>Bacillati</taxon>
        <taxon>Bacillota</taxon>
        <taxon>Bacilli</taxon>
        <taxon>Bacillales</taxon>
        <taxon>Paenibacillaceae</taxon>
        <taxon>Paenibacillus</taxon>
    </lineage>
</organism>
<dbReference type="InterPro" id="IPR003439">
    <property type="entry name" value="ABC_transporter-like_ATP-bd"/>
</dbReference>
<dbReference type="GeneID" id="77005678"/>
<comment type="caution">
    <text evidence="4">The sequence shown here is derived from an EMBL/GenBank/DDBJ whole genome shotgun (WGS) entry which is preliminary data.</text>
</comment>